<keyword evidence="3" id="KW-1185">Reference proteome</keyword>
<organism evidence="2 3">
    <name type="scientific">Purpureocillium lavendulum</name>
    <dbReference type="NCBI Taxonomy" id="1247861"/>
    <lineage>
        <taxon>Eukaryota</taxon>
        <taxon>Fungi</taxon>
        <taxon>Dikarya</taxon>
        <taxon>Ascomycota</taxon>
        <taxon>Pezizomycotina</taxon>
        <taxon>Sordariomycetes</taxon>
        <taxon>Hypocreomycetidae</taxon>
        <taxon>Hypocreales</taxon>
        <taxon>Ophiocordycipitaceae</taxon>
        <taxon>Purpureocillium</taxon>
    </lineage>
</organism>
<dbReference type="GO" id="GO:0005737">
    <property type="term" value="C:cytoplasm"/>
    <property type="evidence" value="ECO:0007669"/>
    <property type="project" value="TreeGrafter"/>
</dbReference>
<proteinExistence type="predicted"/>
<dbReference type="Gene3D" id="3.40.50.1240">
    <property type="entry name" value="Phosphoglycerate mutase-like"/>
    <property type="match status" value="1"/>
</dbReference>
<dbReference type="EMBL" id="JAQHRD010000010">
    <property type="protein sequence ID" value="KAJ6437692.1"/>
    <property type="molecule type" value="Genomic_DNA"/>
</dbReference>
<name>A0AB34FF63_9HYPO</name>
<evidence type="ECO:0000313" key="2">
    <source>
        <dbReference type="EMBL" id="KAJ6437692.1"/>
    </source>
</evidence>
<dbReference type="PANTHER" id="PTHR48100">
    <property type="entry name" value="BROAD-SPECIFICITY PHOSPHATASE YOR283W-RELATED"/>
    <property type="match status" value="1"/>
</dbReference>
<protein>
    <submittedName>
        <fullName evidence="2">Phosphoglycerate mutase family protein</fullName>
    </submittedName>
</protein>
<gene>
    <name evidence="2" type="ORF">O9K51_09520</name>
</gene>
<dbReference type="InterPro" id="IPR050275">
    <property type="entry name" value="PGM_Phosphatase"/>
</dbReference>
<dbReference type="GO" id="GO:0016791">
    <property type="term" value="F:phosphatase activity"/>
    <property type="evidence" value="ECO:0007669"/>
    <property type="project" value="TreeGrafter"/>
</dbReference>
<dbReference type="SMART" id="SM00855">
    <property type="entry name" value="PGAM"/>
    <property type="match status" value="1"/>
</dbReference>
<dbReference type="Proteomes" id="UP001163105">
    <property type="component" value="Unassembled WGS sequence"/>
</dbReference>
<dbReference type="InterPro" id="IPR029033">
    <property type="entry name" value="His_PPase_superfam"/>
</dbReference>
<sequence length="241" mass="26592">MPPTIHLVRHAQGVHNLSVENESIHDPDLTPLGESQCAELRAAFPSHDRITRLVASPLRRTVNTCLLSFGEPRLLPVVALDCLQEVSDAPCDTGSSKDALRAEFGDSIDLARVSDAWTDKAAGPFEPTLAKLTARGRESRRALREIAKDGDVVAVSHGGILHFVTDDWQDIPEGRATGWANCECRSYQFADPTGEDEDAALVETEESRRRRTTSKPLSGVEKRQMRAVVQERMIPYLKIKA</sequence>
<dbReference type="Pfam" id="PF00300">
    <property type="entry name" value="His_Phos_1"/>
    <property type="match status" value="1"/>
</dbReference>
<accession>A0AB34FF63</accession>
<reference evidence="2" key="1">
    <citation type="submission" date="2023-01" db="EMBL/GenBank/DDBJ databases">
        <title>The growth and conidiation of Purpureocillium lavendulum are regulated by nitrogen source and histone H3K14 acetylation.</title>
        <authorList>
            <person name="Tang P."/>
            <person name="Han J."/>
            <person name="Zhang C."/>
            <person name="Tang P."/>
            <person name="Qi F."/>
            <person name="Zhang K."/>
            <person name="Liang L."/>
        </authorList>
    </citation>
    <scope>NUCLEOTIDE SEQUENCE</scope>
    <source>
        <strain evidence="2">YMF1.00683</strain>
    </source>
</reference>
<evidence type="ECO:0000313" key="3">
    <source>
        <dbReference type="Proteomes" id="UP001163105"/>
    </source>
</evidence>
<evidence type="ECO:0000256" key="1">
    <source>
        <dbReference type="SAM" id="MobiDB-lite"/>
    </source>
</evidence>
<dbReference type="CDD" id="cd07067">
    <property type="entry name" value="HP_PGM_like"/>
    <property type="match status" value="1"/>
</dbReference>
<dbReference type="PANTHER" id="PTHR48100:SF54">
    <property type="entry name" value="PHOSPHATASE SPAC5H10.03-RELATED"/>
    <property type="match status" value="1"/>
</dbReference>
<dbReference type="SUPFAM" id="SSF53254">
    <property type="entry name" value="Phosphoglycerate mutase-like"/>
    <property type="match status" value="1"/>
</dbReference>
<feature type="region of interest" description="Disordered" evidence="1">
    <location>
        <begin position="201"/>
        <end position="221"/>
    </location>
</feature>
<dbReference type="AlphaFoldDB" id="A0AB34FF63"/>
<comment type="caution">
    <text evidence="2">The sequence shown here is derived from an EMBL/GenBank/DDBJ whole genome shotgun (WGS) entry which is preliminary data.</text>
</comment>
<dbReference type="InterPro" id="IPR013078">
    <property type="entry name" value="His_Pase_superF_clade-1"/>
</dbReference>